<dbReference type="GO" id="GO:0006013">
    <property type="term" value="P:mannose metabolic process"/>
    <property type="evidence" value="ECO:0007669"/>
    <property type="project" value="InterPro"/>
</dbReference>
<reference evidence="6" key="1">
    <citation type="journal article" date="2014" name="Int. J. Syst. Evol. Microbiol.">
        <title>Complete genome sequence of Corynebacterium casei LMG S-19264T (=DSM 44701T), isolated from a smear-ripened cheese.</title>
        <authorList>
            <consortium name="US DOE Joint Genome Institute (JGI-PGF)"/>
            <person name="Walter F."/>
            <person name="Albersmeier A."/>
            <person name="Kalinowski J."/>
            <person name="Ruckert C."/>
        </authorList>
    </citation>
    <scope>NUCLEOTIDE SEQUENCE</scope>
    <source>
        <strain evidence="6">VKM Ac-1020</strain>
    </source>
</reference>
<evidence type="ECO:0000256" key="4">
    <source>
        <dbReference type="ARBA" id="ARBA00023295"/>
    </source>
</evidence>
<evidence type="ECO:0000256" key="1">
    <source>
        <dbReference type="ARBA" id="ARBA00009792"/>
    </source>
</evidence>
<feature type="domain" description="Glycoside hydrolase family 38 central" evidence="5">
    <location>
        <begin position="534"/>
        <end position="612"/>
    </location>
</feature>
<dbReference type="InterPro" id="IPR000602">
    <property type="entry name" value="Glyco_hydro_38_N"/>
</dbReference>
<dbReference type="InterPro" id="IPR027291">
    <property type="entry name" value="Glyco_hydro_38_N_sf"/>
</dbReference>
<gene>
    <name evidence="6" type="ORF">GCM10017576_27440</name>
</gene>
<keyword evidence="4" id="KW-0326">Glycosidase</keyword>
<dbReference type="FunFam" id="3.20.110.10:FF:000002">
    <property type="entry name" value="alpha-mannosidase 2C1 isoform X1"/>
    <property type="match status" value="1"/>
</dbReference>
<comment type="caution">
    <text evidence="6">The sequence shown here is derived from an EMBL/GenBank/DDBJ whole genome shotgun (WGS) entry which is preliminary data.</text>
</comment>
<dbReference type="AlphaFoldDB" id="A0A9W6H5D1"/>
<dbReference type="Gene3D" id="3.20.110.10">
    <property type="entry name" value="Glycoside hydrolase 38, N terminal domain"/>
    <property type="match status" value="1"/>
</dbReference>
<dbReference type="Pfam" id="PF07748">
    <property type="entry name" value="Glyco_hydro_38C"/>
    <property type="match status" value="1"/>
</dbReference>
<dbReference type="InterPro" id="IPR011682">
    <property type="entry name" value="Glyco_hydro_38_C"/>
</dbReference>
<dbReference type="Pfam" id="PF22907">
    <property type="entry name" value="Ams1-like_1st"/>
    <property type="match status" value="1"/>
</dbReference>
<dbReference type="SUPFAM" id="SSF88688">
    <property type="entry name" value="Families 57/38 glycoside transferase middle domain"/>
    <property type="match status" value="1"/>
</dbReference>
<dbReference type="Proteomes" id="UP001142462">
    <property type="component" value="Unassembled WGS sequence"/>
</dbReference>
<dbReference type="GO" id="GO:0030246">
    <property type="term" value="F:carbohydrate binding"/>
    <property type="evidence" value="ECO:0007669"/>
    <property type="project" value="InterPro"/>
</dbReference>
<dbReference type="CDD" id="cd10789">
    <property type="entry name" value="GH38N_AMII_ER_cytosolic"/>
    <property type="match status" value="1"/>
</dbReference>
<evidence type="ECO:0000313" key="7">
    <source>
        <dbReference type="Proteomes" id="UP001142462"/>
    </source>
</evidence>
<dbReference type="InterPro" id="IPR054723">
    <property type="entry name" value="Ams1-like_N"/>
</dbReference>
<dbReference type="GO" id="GO:0009313">
    <property type="term" value="P:oligosaccharide catabolic process"/>
    <property type="evidence" value="ECO:0007669"/>
    <property type="project" value="TreeGrafter"/>
</dbReference>
<evidence type="ECO:0000259" key="5">
    <source>
        <dbReference type="SMART" id="SM00872"/>
    </source>
</evidence>
<organism evidence="6 7">
    <name type="scientific">Microbacterium barkeri</name>
    <dbReference type="NCBI Taxonomy" id="33917"/>
    <lineage>
        <taxon>Bacteria</taxon>
        <taxon>Bacillati</taxon>
        <taxon>Actinomycetota</taxon>
        <taxon>Actinomycetes</taxon>
        <taxon>Micrococcales</taxon>
        <taxon>Microbacteriaceae</taxon>
        <taxon>Microbacterium</taxon>
    </lineage>
</organism>
<protein>
    <submittedName>
        <fullName evidence="6">Glycosyl hydrolase</fullName>
    </submittedName>
</protein>
<dbReference type="InterPro" id="IPR041147">
    <property type="entry name" value="GH38_C"/>
</dbReference>
<dbReference type="InterPro" id="IPR011330">
    <property type="entry name" value="Glyco_hydro/deAcase_b/a-brl"/>
</dbReference>
<dbReference type="FunFam" id="1.20.1270.50:FF:000004">
    <property type="entry name" value="alpha-mannosidase 2C1 isoform X1"/>
    <property type="match status" value="1"/>
</dbReference>
<dbReference type="Gene3D" id="2.70.98.30">
    <property type="entry name" value="Golgi alpha-mannosidase II, domain 4"/>
    <property type="match status" value="1"/>
</dbReference>
<proteinExistence type="inferred from homology"/>
<dbReference type="SMART" id="SM00872">
    <property type="entry name" value="Alpha-mann_mid"/>
    <property type="match status" value="1"/>
</dbReference>
<evidence type="ECO:0000256" key="3">
    <source>
        <dbReference type="ARBA" id="ARBA00022801"/>
    </source>
</evidence>
<evidence type="ECO:0000313" key="6">
    <source>
        <dbReference type="EMBL" id="GLJ62613.1"/>
    </source>
</evidence>
<dbReference type="Pfam" id="PF09261">
    <property type="entry name" value="Alpha-mann_mid"/>
    <property type="match status" value="1"/>
</dbReference>
<dbReference type="Pfam" id="PF17677">
    <property type="entry name" value="Glyco_hydro38C2"/>
    <property type="match status" value="1"/>
</dbReference>
<accession>A0A9W6H5D1</accession>
<keyword evidence="7" id="KW-1185">Reference proteome</keyword>
<keyword evidence="2" id="KW-0479">Metal-binding</keyword>
<dbReference type="GO" id="GO:0046872">
    <property type="term" value="F:metal ion binding"/>
    <property type="evidence" value="ECO:0007669"/>
    <property type="project" value="UniProtKB-KW"/>
</dbReference>
<dbReference type="Gene3D" id="1.20.1270.50">
    <property type="entry name" value="Glycoside hydrolase family 38, central domain"/>
    <property type="match status" value="1"/>
</dbReference>
<dbReference type="SUPFAM" id="SSF88713">
    <property type="entry name" value="Glycoside hydrolase/deacetylase"/>
    <property type="match status" value="1"/>
</dbReference>
<dbReference type="RefSeq" id="WP_271174305.1">
    <property type="nucleotide sequence ID" value="NZ_BSEJ01000015.1"/>
</dbReference>
<dbReference type="SUPFAM" id="SSF74650">
    <property type="entry name" value="Galactose mutarotase-like"/>
    <property type="match status" value="1"/>
</dbReference>
<dbReference type="InterPro" id="IPR011013">
    <property type="entry name" value="Gal_mutarotase_sf_dom"/>
</dbReference>
<dbReference type="GO" id="GO:0004559">
    <property type="term" value="F:alpha-mannosidase activity"/>
    <property type="evidence" value="ECO:0007669"/>
    <property type="project" value="InterPro"/>
</dbReference>
<dbReference type="PANTHER" id="PTHR46017:SF1">
    <property type="entry name" value="ALPHA-MANNOSIDASE 2C1"/>
    <property type="match status" value="1"/>
</dbReference>
<dbReference type="Pfam" id="PF01074">
    <property type="entry name" value="Glyco_hydro_38N"/>
    <property type="match status" value="1"/>
</dbReference>
<dbReference type="PANTHER" id="PTHR46017">
    <property type="entry name" value="ALPHA-MANNOSIDASE 2C1"/>
    <property type="match status" value="1"/>
</dbReference>
<comment type="similarity">
    <text evidence="1">Belongs to the glycosyl hydrolase 38 family.</text>
</comment>
<sequence>MTEVRQQDAATQVVRRLDRTRREVIVPGEIRASAPLSVAARAVGGEPVSFAEGTDGVFEPLEPGAAWGRAWDTVWMHVSGAVPDGWEVGSPERRGAVLELAVDLGFTAAQSGFQAEGLVYSPTGEVIRALSPLNHRIALDGEAGTPIEYWVEAAANPTLNTPDGIDLIPLSPLGDWDTAGDEPRYRFGGARLVLRDAEVSALRHDIDLLRGIAVAATTERRRRELVLAALERMLEALDPQDLTGTAAAARRALEPALAAPAHASAMTLTAVGHAHIDSAWLWPLRETVRKCARTFSNVVTLMEQNPDFVFACSSAQQFRWMKDFYPDLFARIRERVEAGQFVPVGGMWVESDTNMPSGESLARQFVAGQGFFRREFGITCEEVWLPDSFGYTGALPQIARSGGARWFFGQKMSWNRTNRMPHHTFEWEGIDGTRILTHFTPVDTYNSDLSPAELVYASENFEDHAGFGGGIVPFGYGDGGGGPTREMLEAGRRSADVEGLPRVAFGSPADFFATAEEEASGMRPPVWMGEMYLELHRGTYTSQSRTKRGNRRSEALLREAELWAATASVRTGAEYPAERLAELWERTLLLQFHDILPGSSISWVHRDAERLHAETHAELEGMIADAIATLVGEGDTELAANGSPFDRVGVPALGIAERGPADDARAIVAHEDGEVILRNEAAELRVAPDGTFSALVDRATGRSLFDGDTRGNALHLHHDVPTDWDAWDVDEHYRRQRIEVGDDAAVEELDGQRLRITRRFGASTVSQVVRMSARGDVDIETTVDWHERQRLLKLAFPFLVDARHSTAETQFGSVARPIHENTSWDAARFEIVAHRWMHVDDGRTGVAVVNDSTYGHDVTRLPLPGSSRYATQVRQTLLRSPLYPDPESDQGTHVFRSRIVVGSTSDAVEAAYDLDSAIRTVRGRSGVEPLVRVGGEGVVLHTVKLAEDGSGDVVVRLYESLGAPTRAQVRVAASGIVPVDILEQPVDKRVEMTPEGASFDLRAFEVATLRLRMTTAQAG</sequence>
<evidence type="ECO:0000256" key="2">
    <source>
        <dbReference type="ARBA" id="ARBA00022723"/>
    </source>
</evidence>
<name>A0A9W6H5D1_9MICO</name>
<keyword evidence="3 6" id="KW-0378">Hydrolase</keyword>
<reference evidence="6" key="2">
    <citation type="submission" date="2023-01" db="EMBL/GenBank/DDBJ databases">
        <authorList>
            <person name="Sun Q."/>
            <person name="Evtushenko L."/>
        </authorList>
    </citation>
    <scope>NUCLEOTIDE SEQUENCE</scope>
    <source>
        <strain evidence="6">VKM Ac-1020</strain>
    </source>
</reference>
<dbReference type="InterPro" id="IPR037094">
    <property type="entry name" value="Glyco_hydro_38_cen_sf"/>
</dbReference>
<dbReference type="EMBL" id="BSEJ01000015">
    <property type="protein sequence ID" value="GLJ62613.1"/>
    <property type="molecule type" value="Genomic_DNA"/>
</dbReference>
<dbReference type="InterPro" id="IPR015341">
    <property type="entry name" value="Glyco_hydro_38_cen"/>
</dbReference>
<dbReference type="InterPro" id="IPR028995">
    <property type="entry name" value="Glyco_hydro_57/38_cen_sf"/>
</dbReference>